<dbReference type="PROSITE" id="PS51061">
    <property type="entry name" value="R3H"/>
    <property type="match status" value="1"/>
</dbReference>
<evidence type="ECO:0000313" key="3">
    <source>
        <dbReference type="EMBL" id="RFA29784.1"/>
    </source>
</evidence>
<evidence type="ECO:0000259" key="2">
    <source>
        <dbReference type="PROSITE" id="PS51061"/>
    </source>
</evidence>
<feature type="compositionally biased region" description="Low complexity" evidence="1">
    <location>
        <begin position="28"/>
        <end position="37"/>
    </location>
</feature>
<dbReference type="InterPro" id="IPR036867">
    <property type="entry name" value="R3H_dom_sf"/>
</dbReference>
<name>A0A3E0WEN7_9MICO</name>
<dbReference type="PANTHER" id="PTHR35800:SF1">
    <property type="entry name" value="RNA-BINDING PROTEIN KHPB"/>
    <property type="match status" value="1"/>
</dbReference>
<dbReference type="GO" id="GO:0003723">
    <property type="term" value="F:RNA binding"/>
    <property type="evidence" value="ECO:0007669"/>
    <property type="project" value="InterPro"/>
</dbReference>
<dbReference type="Pfam" id="PF01424">
    <property type="entry name" value="R3H"/>
    <property type="match status" value="1"/>
</dbReference>
<gene>
    <name evidence="3" type="ORF">B7R25_00635</name>
</gene>
<dbReference type="InterPro" id="IPR015946">
    <property type="entry name" value="KH_dom-like_a/b"/>
</dbReference>
<evidence type="ECO:0000256" key="1">
    <source>
        <dbReference type="SAM" id="MobiDB-lite"/>
    </source>
</evidence>
<organism evidence="3 4">
    <name type="scientific">Subtercola boreus</name>
    <dbReference type="NCBI Taxonomy" id="120213"/>
    <lineage>
        <taxon>Bacteria</taxon>
        <taxon>Bacillati</taxon>
        <taxon>Actinomycetota</taxon>
        <taxon>Actinomycetes</taxon>
        <taxon>Micrococcales</taxon>
        <taxon>Microbacteriaceae</taxon>
        <taxon>Subtercola</taxon>
    </lineage>
</organism>
<dbReference type="CDD" id="cd02644">
    <property type="entry name" value="R3H_jag"/>
    <property type="match status" value="1"/>
</dbReference>
<dbReference type="AlphaFoldDB" id="A0A3E0WEN7"/>
<dbReference type="Proteomes" id="UP000257080">
    <property type="component" value="Unassembled WGS sequence"/>
</dbReference>
<dbReference type="PANTHER" id="PTHR35800">
    <property type="entry name" value="PROTEIN JAG"/>
    <property type="match status" value="1"/>
</dbReference>
<dbReference type="InterPro" id="IPR039247">
    <property type="entry name" value="KhpB"/>
</dbReference>
<dbReference type="InterPro" id="IPR034079">
    <property type="entry name" value="R3H_KhpB"/>
</dbReference>
<dbReference type="SMART" id="SM00393">
    <property type="entry name" value="R3H"/>
    <property type="match status" value="1"/>
</dbReference>
<keyword evidence="3" id="KW-0238">DNA-binding</keyword>
<protein>
    <submittedName>
        <fullName evidence="3">DNA-binding protein</fullName>
    </submittedName>
</protein>
<dbReference type="Gene3D" id="3.30.1370.50">
    <property type="entry name" value="R3H-like domain"/>
    <property type="match status" value="1"/>
</dbReference>
<evidence type="ECO:0000313" key="4">
    <source>
        <dbReference type="Proteomes" id="UP000257080"/>
    </source>
</evidence>
<dbReference type="Gene3D" id="3.30.300.20">
    <property type="match status" value="1"/>
</dbReference>
<comment type="caution">
    <text evidence="3">The sequence shown here is derived from an EMBL/GenBank/DDBJ whole genome shotgun (WGS) entry which is preliminary data.</text>
</comment>
<dbReference type="InterPro" id="IPR001374">
    <property type="entry name" value="R3H_dom"/>
</dbReference>
<feature type="region of interest" description="Disordered" evidence="1">
    <location>
        <begin position="1"/>
        <end position="37"/>
    </location>
</feature>
<proteinExistence type="predicted"/>
<feature type="compositionally biased region" description="Gly residues" evidence="1">
    <location>
        <begin position="14"/>
        <end position="27"/>
    </location>
</feature>
<dbReference type="SUPFAM" id="SSF82708">
    <property type="entry name" value="R3H domain"/>
    <property type="match status" value="1"/>
</dbReference>
<dbReference type="GO" id="GO:0003677">
    <property type="term" value="F:DNA binding"/>
    <property type="evidence" value="ECO:0007669"/>
    <property type="project" value="UniProtKB-KW"/>
</dbReference>
<dbReference type="OrthoDB" id="9794483at2"/>
<feature type="domain" description="R3H" evidence="2">
    <location>
        <begin position="132"/>
        <end position="197"/>
    </location>
</feature>
<accession>A0A3E0WEN7</accession>
<feature type="compositionally biased region" description="Low complexity" evidence="1">
    <location>
        <begin position="1"/>
        <end position="13"/>
    </location>
</feature>
<sequence length="197" mass="19884">MDGAPDGAAEATGGAAGATGGAAGATGGAAEAPGGVAEATGGVAEGTLEEEGDIAADYIEELLDICDLDGDIDIDARGGRAYVSVNSSEDSNLRLLSNPDTVQALQELTRLAVQTKTGGFSRLILDVGGSRQIREAELGRLVASAIDRIEVGGESAVALAPMSSYERKVVHDIVAERGFVSNSEGEGRDRHTVVSAA</sequence>
<reference evidence="3 4" key="1">
    <citation type="submission" date="2017-04" db="EMBL/GenBank/DDBJ databases">
        <title>Comparative genome analysis of Subtercola boreus.</title>
        <authorList>
            <person name="Cho Y.-J."/>
            <person name="Cho A."/>
            <person name="Kim O.-S."/>
            <person name="Lee J.-I."/>
        </authorList>
    </citation>
    <scope>NUCLEOTIDE SEQUENCE [LARGE SCALE GENOMIC DNA]</scope>
    <source>
        <strain evidence="3 4">P28004</strain>
    </source>
</reference>
<dbReference type="EMBL" id="NBXE01000002">
    <property type="protein sequence ID" value="RFA29784.1"/>
    <property type="molecule type" value="Genomic_DNA"/>
</dbReference>